<dbReference type="PANTHER" id="PTHR48021:SF1">
    <property type="entry name" value="GH07001P-RELATED"/>
    <property type="match status" value="1"/>
</dbReference>
<feature type="transmembrane region" description="Helical" evidence="9">
    <location>
        <begin position="351"/>
        <end position="369"/>
    </location>
</feature>
<keyword evidence="12" id="KW-1185">Reference proteome</keyword>
<feature type="transmembrane region" description="Helical" evidence="9">
    <location>
        <begin position="323"/>
        <end position="345"/>
    </location>
</feature>
<keyword evidence="7 9" id="KW-0472">Membrane</keyword>
<reference evidence="11" key="1">
    <citation type="submission" date="2023-11" db="EMBL/GenBank/DDBJ databases">
        <title>Genome assemblies of two species of porcelain crab, Petrolisthes cinctipes and Petrolisthes manimaculis (Anomura: Porcellanidae).</title>
        <authorList>
            <person name="Angst P."/>
        </authorList>
    </citation>
    <scope>NUCLEOTIDE SEQUENCE</scope>
    <source>
        <strain evidence="11">PB745_02</strain>
        <tissue evidence="11">Gill</tissue>
    </source>
</reference>
<feature type="compositionally biased region" description="Low complexity" evidence="8">
    <location>
        <begin position="124"/>
        <end position="146"/>
    </location>
</feature>
<accession>A0AAE1UPG0</accession>
<proteinExistence type="predicted"/>
<keyword evidence="6 9" id="KW-1133">Transmembrane helix</keyword>
<dbReference type="Proteomes" id="UP001292094">
    <property type="component" value="Unassembled WGS sequence"/>
</dbReference>
<feature type="transmembrane region" description="Helical" evidence="9">
    <location>
        <begin position="265"/>
        <end position="281"/>
    </location>
</feature>
<evidence type="ECO:0000256" key="2">
    <source>
        <dbReference type="ARBA" id="ARBA00022448"/>
    </source>
</evidence>
<feature type="transmembrane region" description="Helical" evidence="9">
    <location>
        <begin position="676"/>
        <end position="694"/>
    </location>
</feature>
<keyword evidence="2" id="KW-0813">Transport</keyword>
<dbReference type="AlphaFoldDB" id="A0AAE1UPG0"/>
<protein>
    <recommendedName>
        <fullName evidence="10">Major facilitator superfamily (MFS) profile domain-containing protein</fullName>
    </recommendedName>
</protein>
<gene>
    <name evidence="11" type="ORF">Pmani_003358</name>
</gene>
<dbReference type="InterPro" id="IPR050549">
    <property type="entry name" value="MFS_Trehalose_Transporter"/>
</dbReference>
<feature type="region of interest" description="Disordered" evidence="8">
    <location>
        <begin position="49"/>
        <end position="181"/>
    </location>
</feature>
<feature type="transmembrane region" description="Helical" evidence="9">
    <location>
        <begin position="599"/>
        <end position="624"/>
    </location>
</feature>
<feature type="compositionally biased region" description="Gly residues" evidence="8">
    <location>
        <begin position="157"/>
        <end position="173"/>
    </location>
</feature>
<dbReference type="FunFam" id="1.20.1250.20:FF:000218">
    <property type="entry name" value="facilitated trehalose transporter Tret1"/>
    <property type="match status" value="1"/>
</dbReference>
<evidence type="ECO:0000256" key="6">
    <source>
        <dbReference type="ARBA" id="ARBA00022989"/>
    </source>
</evidence>
<evidence type="ECO:0000256" key="5">
    <source>
        <dbReference type="ARBA" id="ARBA00022692"/>
    </source>
</evidence>
<evidence type="ECO:0000256" key="9">
    <source>
        <dbReference type="SAM" id="Phobius"/>
    </source>
</evidence>
<feature type="transmembrane region" description="Helical" evidence="9">
    <location>
        <begin position="470"/>
        <end position="494"/>
    </location>
</feature>
<feature type="transmembrane region" description="Helical" evidence="9">
    <location>
        <begin position="501"/>
        <end position="524"/>
    </location>
</feature>
<evidence type="ECO:0000256" key="3">
    <source>
        <dbReference type="ARBA" id="ARBA00022475"/>
    </source>
</evidence>
<sequence>MKIKENSVASRIFGVYGLVHSVGGNKQKHLAPYSLLQDIPCSMAEREVKMDQAATQTHPGTITTQQQQQQQSTEDEVQDGNTVIMGQPHQHDTTNQKTDVNGKDETKHSSNVKETPSQRETNSHHTTTTQQQTTNHNNHPSSSSTTLKRVNVEDDGGGGGGGGGGKTHPGGSNGNNTTTSPTLLQKTPNLCPFIRQGVMAVVVCLAGLSNGMVYSYPAVALARWEDAGFELSTAHTTWFASAPMVVAMLVCVCSGLVVERLGVRSVLGMGSIVLSLTWLALGYTRSFWVLLLARVVQGVVASLFMVVITVYPAEVSSVRWRGIMMGVSEAMVMLGAFLTYLGGLVLQPEDLAYVFAGSLVLHLLCFTVIRETPLWLARRDKNEEAATTLAWFRGGSGEDVDMEIEHIKASVFDEKIQKPGAVKQLMMLRKWEYLRPTVLCIMILLFKELTGQYAALTYTVTMFKLAGSSLDPYLCAVVMGAARFLPCFMSWIMIERLPRRYLLSSGLTICSLSFAALGGVLWYWSSEEGGLPEHLGWIPLTCISIYTLAFGCGVGPTSWTLVAELLPSKVRNVGAGILNMCFSLFLFIVGFSFPYSVEAAGAGAVFVCYSVCSLVGVIFVLTCLPETRGRSFTEIQKALDTSKQSPNNVVVSRAATTTMANPGELSRLNNLQTLQVILLSHIMYSISGVLLVMVESQVQYRMGYGGDLIQDLQLGGHLHPYC</sequence>
<evidence type="ECO:0000313" key="12">
    <source>
        <dbReference type="Proteomes" id="UP001292094"/>
    </source>
</evidence>
<dbReference type="EMBL" id="JAWZYT010000246">
    <property type="protein sequence ID" value="KAK4326105.1"/>
    <property type="molecule type" value="Genomic_DNA"/>
</dbReference>
<dbReference type="GO" id="GO:0005886">
    <property type="term" value="C:plasma membrane"/>
    <property type="evidence" value="ECO:0007669"/>
    <property type="project" value="UniProtKB-SubCell"/>
</dbReference>
<dbReference type="InterPro" id="IPR005828">
    <property type="entry name" value="MFS_sugar_transport-like"/>
</dbReference>
<dbReference type="GO" id="GO:0022857">
    <property type="term" value="F:transmembrane transporter activity"/>
    <property type="evidence" value="ECO:0007669"/>
    <property type="project" value="InterPro"/>
</dbReference>
<organism evidence="11 12">
    <name type="scientific">Petrolisthes manimaculis</name>
    <dbReference type="NCBI Taxonomy" id="1843537"/>
    <lineage>
        <taxon>Eukaryota</taxon>
        <taxon>Metazoa</taxon>
        <taxon>Ecdysozoa</taxon>
        <taxon>Arthropoda</taxon>
        <taxon>Crustacea</taxon>
        <taxon>Multicrustacea</taxon>
        <taxon>Malacostraca</taxon>
        <taxon>Eumalacostraca</taxon>
        <taxon>Eucarida</taxon>
        <taxon>Decapoda</taxon>
        <taxon>Pleocyemata</taxon>
        <taxon>Anomura</taxon>
        <taxon>Galatheoidea</taxon>
        <taxon>Porcellanidae</taxon>
        <taxon>Petrolisthes</taxon>
    </lineage>
</organism>
<dbReference type="InterPro" id="IPR020846">
    <property type="entry name" value="MFS_dom"/>
</dbReference>
<feature type="compositionally biased region" description="Basic and acidic residues" evidence="8">
    <location>
        <begin position="89"/>
        <end position="108"/>
    </location>
</feature>
<evidence type="ECO:0000259" key="10">
    <source>
        <dbReference type="PROSITE" id="PS50850"/>
    </source>
</evidence>
<feature type="transmembrane region" description="Helical" evidence="9">
    <location>
        <begin position="433"/>
        <end position="450"/>
    </location>
</feature>
<dbReference type="Pfam" id="PF00083">
    <property type="entry name" value="Sugar_tr"/>
    <property type="match status" value="1"/>
</dbReference>
<feature type="transmembrane region" description="Helical" evidence="9">
    <location>
        <begin position="287"/>
        <end position="311"/>
    </location>
</feature>
<dbReference type="PANTHER" id="PTHR48021">
    <property type="match status" value="1"/>
</dbReference>
<dbReference type="InterPro" id="IPR036259">
    <property type="entry name" value="MFS_trans_sf"/>
</dbReference>
<feature type="transmembrane region" description="Helical" evidence="9">
    <location>
        <begin position="237"/>
        <end position="258"/>
    </location>
</feature>
<evidence type="ECO:0000256" key="4">
    <source>
        <dbReference type="ARBA" id="ARBA00022597"/>
    </source>
</evidence>
<evidence type="ECO:0000313" key="11">
    <source>
        <dbReference type="EMBL" id="KAK4326105.1"/>
    </source>
</evidence>
<dbReference type="PROSITE" id="PS50850">
    <property type="entry name" value="MFS"/>
    <property type="match status" value="1"/>
</dbReference>
<comment type="caution">
    <text evidence="11">The sequence shown here is derived from an EMBL/GenBank/DDBJ whole genome shotgun (WGS) entry which is preliminary data.</text>
</comment>
<comment type="subcellular location">
    <subcellularLocation>
        <location evidence="1">Cell membrane</location>
        <topology evidence="1">Multi-pass membrane protein</topology>
    </subcellularLocation>
</comment>
<dbReference type="Gene3D" id="1.20.1250.20">
    <property type="entry name" value="MFS general substrate transporter like domains"/>
    <property type="match status" value="1"/>
</dbReference>
<feature type="domain" description="Major facilitator superfamily (MFS) profile" evidence="10">
    <location>
        <begin position="195"/>
        <end position="628"/>
    </location>
</feature>
<evidence type="ECO:0000256" key="1">
    <source>
        <dbReference type="ARBA" id="ARBA00004651"/>
    </source>
</evidence>
<keyword evidence="3" id="KW-1003">Cell membrane</keyword>
<evidence type="ECO:0000256" key="8">
    <source>
        <dbReference type="SAM" id="MobiDB-lite"/>
    </source>
</evidence>
<keyword evidence="5 9" id="KW-0812">Transmembrane</keyword>
<feature type="transmembrane region" description="Helical" evidence="9">
    <location>
        <begin position="198"/>
        <end position="217"/>
    </location>
</feature>
<feature type="transmembrane region" description="Helical" evidence="9">
    <location>
        <begin position="573"/>
        <end position="593"/>
    </location>
</feature>
<dbReference type="SUPFAM" id="SSF103473">
    <property type="entry name" value="MFS general substrate transporter"/>
    <property type="match status" value="1"/>
</dbReference>
<evidence type="ECO:0000256" key="7">
    <source>
        <dbReference type="ARBA" id="ARBA00023136"/>
    </source>
</evidence>
<name>A0AAE1UPG0_9EUCA</name>
<keyword evidence="4" id="KW-0762">Sugar transport</keyword>
<feature type="compositionally biased region" description="Low complexity" evidence="8">
    <location>
        <begin position="55"/>
        <end position="72"/>
    </location>
</feature>
<feature type="transmembrane region" description="Helical" evidence="9">
    <location>
        <begin position="536"/>
        <end position="561"/>
    </location>
</feature>